<protein>
    <submittedName>
        <fullName evidence="2">Uncharacterized protein</fullName>
    </submittedName>
</protein>
<name>A0ABQ7BK74_BRACR</name>
<comment type="caution">
    <text evidence="2">The sequence shown here is derived from an EMBL/GenBank/DDBJ whole genome shotgun (WGS) entry which is preliminary data.</text>
</comment>
<evidence type="ECO:0000256" key="1">
    <source>
        <dbReference type="SAM" id="MobiDB-lite"/>
    </source>
</evidence>
<feature type="compositionally biased region" description="Basic and acidic residues" evidence="1">
    <location>
        <begin position="9"/>
        <end position="22"/>
    </location>
</feature>
<feature type="region of interest" description="Disordered" evidence="1">
    <location>
        <begin position="1"/>
        <end position="24"/>
    </location>
</feature>
<feature type="region of interest" description="Disordered" evidence="1">
    <location>
        <begin position="56"/>
        <end position="77"/>
    </location>
</feature>
<gene>
    <name evidence="2" type="ORF">DY000_02040105</name>
</gene>
<evidence type="ECO:0000313" key="3">
    <source>
        <dbReference type="Proteomes" id="UP000266723"/>
    </source>
</evidence>
<proteinExistence type="predicted"/>
<organism evidence="2 3">
    <name type="scientific">Brassica cretica</name>
    <name type="common">Mustard</name>
    <dbReference type="NCBI Taxonomy" id="69181"/>
    <lineage>
        <taxon>Eukaryota</taxon>
        <taxon>Viridiplantae</taxon>
        <taxon>Streptophyta</taxon>
        <taxon>Embryophyta</taxon>
        <taxon>Tracheophyta</taxon>
        <taxon>Spermatophyta</taxon>
        <taxon>Magnoliopsida</taxon>
        <taxon>eudicotyledons</taxon>
        <taxon>Gunneridae</taxon>
        <taxon>Pentapetalae</taxon>
        <taxon>rosids</taxon>
        <taxon>malvids</taxon>
        <taxon>Brassicales</taxon>
        <taxon>Brassicaceae</taxon>
        <taxon>Brassiceae</taxon>
        <taxon>Brassica</taxon>
    </lineage>
</organism>
<dbReference type="EMBL" id="QGKV02001507">
    <property type="protein sequence ID" value="KAF3532624.1"/>
    <property type="molecule type" value="Genomic_DNA"/>
</dbReference>
<sequence length="77" mass="8696">MADKSNQADARDVPLPENRDAAGLRQFSPFRFPKLTKKAGEQMLDPILVMLLMGHNRSTGPRRVEAHSKHSSSKRRL</sequence>
<dbReference type="Proteomes" id="UP000266723">
    <property type="component" value="Unassembled WGS sequence"/>
</dbReference>
<keyword evidence="3" id="KW-1185">Reference proteome</keyword>
<evidence type="ECO:0000313" key="2">
    <source>
        <dbReference type="EMBL" id="KAF3532624.1"/>
    </source>
</evidence>
<accession>A0ABQ7BK74</accession>
<reference evidence="2 3" key="1">
    <citation type="journal article" date="2020" name="BMC Genomics">
        <title>Intraspecific diversification of the crop wild relative Brassica cretica Lam. using demographic model selection.</title>
        <authorList>
            <person name="Kioukis A."/>
            <person name="Michalopoulou V.A."/>
            <person name="Briers L."/>
            <person name="Pirintsos S."/>
            <person name="Studholme D.J."/>
            <person name="Pavlidis P."/>
            <person name="Sarris P.F."/>
        </authorList>
    </citation>
    <scope>NUCLEOTIDE SEQUENCE [LARGE SCALE GENOMIC DNA]</scope>
    <source>
        <strain evidence="3">cv. PFS-1207/04</strain>
    </source>
</reference>